<keyword evidence="3" id="KW-0862">Zinc</keyword>
<evidence type="ECO:0000313" key="8">
    <source>
        <dbReference type="Proteomes" id="UP000038830"/>
    </source>
</evidence>
<dbReference type="PROSITE" id="PS50089">
    <property type="entry name" value="ZF_RING_2"/>
    <property type="match status" value="1"/>
</dbReference>
<dbReference type="Gene3D" id="3.30.40.10">
    <property type="entry name" value="Zinc/RING finger domain, C3HC4 (zinc finger)"/>
    <property type="match status" value="1"/>
</dbReference>
<dbReference type="PANTHER" id="PTHR23327">
    <property type="entry name" value="RING FINGER PROTEIN 127"/>
    <property type="match status" value="1"/>
</dbReference>
<evidence type="ECO:0000256" key="1">
    <source>
        <dbReference type="ARBA" id="ARBA00022723"/>
    </source>
</evidence>
<dbReference type="PROSITE" id="PS51382">
    <property type="entry name" value="SPX"/>
    <property type="match status" value="1"/>
</dbReference>
<proteinExistence type="predicted"/>
<keyword evidence="1" id="KW-0479">Metal-binding</keyword>
<feature type="domain" description="RING-type" evidence="5">
    <location>
        <begin position="278"/>
        <end position="317"/>
    </location>
</feature>
<dbReference type="InterPro" id="IPR013083">
    <property type="entry name" value="Znf_RING/FYVE/PHD"/>
</dbReference>
<dbReference type="EMBL" id="CDQK01000002">
    <property type="protein sequence ID" value="CEP21704.1"/>
    <property type="molecule type" value="Genomic_DNA"/>
</dbReference>
<keyword evidence="2 4" id="KW-0863">Zinc-finger</keyword>
<dbReference type="InterPro" id="IPR018957">
    <property type="entry name" value="Znf_C3HC4_RING-type"/>
</dbReference>
<dbReference type="InterPro" id="IPR017907">
    <property type="entry name" value="Znf_RING_CS"/>
</dbReference>
<name>A0A0H5CBI6_CYBJN</name>
<feature type="domain" description="SPX" evidence="6">
    <location>
        <begin position="1"/>
        <end position="244"/>
    </location>
</feature>
<dbReference type="GO" id="GO:0008270">
    <property type="term" value="F:zinc ion binding"/>
    <property type="evidence" value="ECO:0007669"/>
    <property type="project" value="UniProtKB-KW"/>
</dbReference>
<dbReference type="Pfam" id="PF03105">
    <property type="entry name" value="SPX"/>
    <property type="match status" value="1"/>
</dbReference>
<evidence type="ECO:0000313" key="7">
    <source>
        <dbReference type="EMBL" id="CEP21704.1"/>
    </source>
</evidence>
<organism evidence="7 8">
    <name type="scientific">Cyberlindnera jadinii (strain ATCC 18201 / CBS 1600 / BCRC 20928 / JCM 3617 / NBRC 0987 / NRRL Y-1542)</name>
    <name type="common">Torula yeast</name>
    <name type="synonym">Candida utilis</name>
    <dbReference type="NCBI Taxonomy" id="983966"/>
    <lineage>
        <taxon>Eukaryota</taxon>
        <taxon>Fungi</taxon>
        <taxon>Dikarya</taxon>
        <taxon>Ascomycota</taxon>
        <taxon>Saccharomycotina</taxon>
        <taxon>Saccharomycetes</taxon>
        <taxon>Phaffomycetales</taxon>
        <taxon>Phaffomycetaceae</taxon>
        <taxon>Cyberlindnera</taxon>
    </lineage>
</organism>
<reference evidence="8" key="1">
    <citation type="journal article" date="2015" name="J. Biotechnol.">
        <title>The structure of the Cyberlindnera jadinii genome and its relation to Candida utilis analyzed by the occurrence of single nucleotide polymorphisms.</title>
        <authorList>
            <person name="Rupp O."/>
            <person name="Brinkrolf K."/>
            <person name="Buerth C."/>
            <person name="Kunigo M."/>
            <person name="Schneider J."/>
            <person name="Jaenicke S."/>
            <person name="Goesmann A."/>
            <person name="Puehler A."/>
            <person name="Jaeger K.-E."/>
            <person name="Ernst J.F."/>
        </authorList>
    </citation>
    <scope>NUCLEOTIDE SEQUENCE [LARGE SCALE GENOMIC DNA]</scope>
    <source>
        <strain evidence="8">ATCC 18201 / CBS 1600 / BCRC 20928 / JCM 3617 / NBRC 0987 / NRRL Y-1542</strain>
    </source>
</reference>
<sequence>MKFGKTFEKELEEDEIPEEWIEKSIHYKPLKKSINRVVDEMERIGLSKHVAADPEHCHLYYEFERHGDSLEARLKFEGNSDDETESIRSERLKLASDHEFFDDLYHQYTELEQFNQSHEEQLLTKIQLLSSMIKQLTDGNNKHKSDMYLWREIFNQYVDFKLDLKTHFNRKTFNQFVQHITELKLIKSFKHTKQNEKFFNKFCDLNLELIQFLKFEKLNAIAVKKIIKKFDKHTMLQSGKNLTKMVTFHESKLSTQSMEQIICTDIVRVIPQLDDYLCPICFAIAYKPVRLSCDHFFCLRCMIKLQRRGEKKCPMCRDTVVMDATEQNIDYQLMELMKHQFPDEVKSKKKLNDREVTEESLQALYGGGQCTIV</sequence>
<dbReference type="InterPro" id="IPR001841">
    <property type="entry name" value="Znf_RING"/>
</dbReference>
<dbReference type="AlphaFoldDB" id="A0A0H5CBI6"/>
<evidence type="ECO:0000256" key="3">
    <source>
        <dbReference type="ARBA" id="ARBA00022833"/>
    </source>
</evidence>
<dbReference type="PROSITE" id="PS00518">
    <property type="entry name" value="ZF_RING_1"/>
    <property type="match status" value="1"/>
</dbReference>
<dbReference type="PANTHER" id="PTHR23327:SF51">
    <property type="entry name" value="TRANSCRIPTIONAL REGULATOR OF YEAST FORM ADHERENCE 3"/>
    <property type="match status" value="1"/>
</dbReference>
<dbReference type="Proteomes" id="UP000038830">
    <property type="component" value="Unassembled WGS sequence"/>
</dbReference>
<evidence type="ECO:0000256" key="2">
    <source>
        <dbReference type="ARBA" id="ARBA00022771"/>
    </source>
</evidence>
<dbReference type="InterPro" id="IPR004331">
    <property type="entry name" value="SPX_dom"/>
</dbReference>
<evidence type="ECO:0000259" key="6">
    <source>
        <dbReference type="PROSITE" id="PS51382"/>
    </source>
</evidence>
<protein>
    <recommendedName>
        <fullName evidence="9">RING-14 protein</fullName>
    </recommendedName>
</protein>
<evidence type="ECO:0008006" key="9">
    <source>
        <dbReference type="Google" id="ProtNLM"/>
    </source>
</evidence>
<dbReference type="SMART" id="SM00184">
    <property type="entry name" value="RING"/>
    <property type="match status" value="1"/>
</dbReference>
<dbReference type="SUPFAM" id="SSF57850">
    <property type="entry name" value="RING/U-box"/>
    <property type="match status" value="1"/>
</dbReference>
<gene>
    <name evidence="7" type="ORF">BN1211_1869</name>
</gene>
<dbReference type="Pfam" id="PF00097">
    <property type="entry name" value="zf-C3HC4"/>
    <property type="match status" value="1"/>
</dbReference>
<evidence type="ECO:0000256" key="4">
    <source>
        <dbReference type="PROSITE-ProRule" id="PRU00175"/>
    </source>
</evidence>
<accession>A0A0H5CBI6</accession>
<evidence type="ECO:0000259" key="5">
    <source>
        <dbReference type="PROSITE" id="PS50089"/>
    </source>
</evidence>